<protein>
    <submittedName>
        <fullName evidence="2">Rhodanese-like domain-containing protein</fullName>
    </submittedName>
</protein>
<gene>
    <name evidence="2" type="ORF">E8A74_34810</name>
</gene>
<dbReference type="Proteomes" id="UP000309215">
    <property type="component" value="Unassembled WGS sequence"/>
</dbReference>
<comment type="caution">
    <text evidence="2">The sequence shown here is derived from an EMBL/GenBank/DDBJ whole genome shotgun (WGS) entry which is preliminary data.</text>
</comment>
<dbReference type="Gene3D" id="3.40.250.10">
    <property type="entry name" value="Rhodanese-like domain"/>
    <property type="match status" value="1"/>
</dbReference>
<reference evidence="2 3" key="1">
    <citation type="submission" date="2019-04" db="EMBL/GenBank/DDBJ databases">
        <authorList>
            <person name="Li Y."/>
            <person name="Wang J."/>
        </authorList>
    </citation>
    <scope>NUCLEOTIDE SEQUENCE [LARGE SCALE GENOMIC DNA]</scope>
    <source>
        <strain evidence="2 3">DSM 14668</strain>
    </source>
</reference>
<dbReference type="PROSITE" id="PS50206">
    <property type="entry name" value="RHODANESE_3"/>
    <property type="match status" value="1"/>
</dbReference>
<dbReference type="CDD" id="cd00158">
    <property type="entry name" value="RHOD"/>
    <property type="match status" value="1"/>
</dbReference>
<name>A0A4U1J007_9BACT</name>
<dbReference type="Pfam" id="PF00581">
    <property type="entry name" value="Rhodanese"/>
    <property type="match status" value="1"/>
</dbReference>
<proteinExistence type="predicted"/>
<dbReference type="SMART" id="SM00450">
    <property type="entry name" value="RHOD"/>
    <property type="match status" value="1"/>
</dbReference>
<keyword evidence="3" id="KW-1185">Reference proteome</keyword>
<feature type="domain" description="Rhodanese" evidence="1">
    <location>
        <begin position="69"/>
        <end position="162"/>
    </location>
</feature>
<accession>A0A4U1J007</accession>
<organism evidence="2 3">
    <name type="scientific">Polyangium fumosum</name>
    <dbReference type="NCBI Taxonomy" id="889272"/>
    <lineage>
        <taxon>Bacteria</taxon>
        <taxon>Pseudomonadati</taxon>
        <taxon>Myxococcota</taxon>
        <taxon>Polyangia</taxon>
        <taxon>Polyangiales</taxon>
        <taxon>Polyangiaceae</taxon>
        <taxon>Polyangium</taxon>
    </lineage>
</organism>
<dbReference type="OrthoDB" id="9789348at2"/>
<dbReference type="InterPro" id="IPR001763">
    <property type="entry name" value="Rhodanese-like_dom"/>
</dbReference>
<dbReference type="InterPro" id="IPR036873">
    <property type="entry name" value="Rhodanese-like_dom_sf"/>
</dbReference>
<dbReference type="InterPro" id="IPR050229">
    <property type="entry name" value="GlpE_sulfurtransferase"/>
</dbReference>
<dbReference type="PANTHER" id="PTHR43031:SF7">
    <property type="entry name" value="NITRIC OXIDE REDUCTASE FLRD-NAD(+) REDUCTASE"/>
    <property type="match status" value="1"/>
</dbReference>
<sequence length="178" mass="18373">MWSGLDRPLILRSLALLLGGAVLGLGINAARPTGVALTGFEPPTACTAAAAEEAPVIEMTPREASSLCGQSGTLFADTRTAESFEAGHVADAIHLPCDMTASGAEVAMKELGHAQTIVVYGASTEEAAEVAETLRRRGLKMDVRVLRGGFSAWEQEGLACASGPCPGCAITHKQEPSP</sequence>
<evidence type="ECO:0000313" key="2">
    <source>
        <dbReference type="EMBL" id="TKD00280.1"/>
    </source>
</evidence>
<dbReference type="PANTHER" id="PTHR43031">
    <property type="entry name" value="FAD-DEPENDENT OXIDOREDUCTASE"/>
    <property type="match status" value="1"/>
</dbReference>
<evidence type="ECO:0000313" key="3">
    <source>
        <dbReference type="Proteomes" id="UP000309215"/>
    </source>
</evidence>
<dbReference type="AlphaFoldDB" id="A0A4U1J007"/>
<dbReference type="EMBL" id="SSMQ01000048">
    <property type="protein sequence ID" value="TKD00280.1"/>
    <property type="molecule type" value="Genomic_DNA"/>
</dbReference>
<evidence type="ECO:0000259" key="1">
    <source>
        <dbReference type="PROSITE" id="PS50206"/>
    </source>
</evidence>
<dbReference type="SUPFAM" id="SSF52821">
    <property type="entry name" value="Rhodanese/Cell cycle control phosphatase"/>
    <property type="match status" value="1"/>
</dbReference>